<dbReference type="Pfam" id="PF05147">
    <property type="entry name" value="LANC_like"/>
    <property type="match status" value="1"/>
</dbReference>
<dbReference type="PIRSF" id="PIRSF037228">
    <property type="entry name" value="Lant_mod_RumM"/>
    <property type="match status" value="1"/>
</dbReference>
<dbReference type="GO" id="GO:0031179">
    <property type="term" value="P:peptide modification"/>
    <property type="evidence" value="ECO:0007669"/>
    <property type="project" value="InterPro"/>
</dbReference>
<reference evidence="3 4" key="1">
    <citation type="submission" date="2019-08" db="EMBL/GenBank/DDBJ databases">
        <title>In-depth cultivation of the pig gut microbiome towards novel bacterial diversity and tailored functional studies.</title>
        <authorList>
            <person name="Wylensek D."/>
            <person name="Hitch T.C.A."/>
            <person name="Clavel T."/>
        </authorList>
    </citation>
    <scope>NUCLEOTIDE SEQUENCE [LARGE SCALE GENOMIC DNA]</scope>
    <source>
        <strain evidence="3 4">WCA-389-WT-23B</strain>
    </source>
</reference>
<dbReference type="SUPFAM" id="SSF158745">
    <property type="entry name" value="LanC-like"/>
    <property type="match status" value="1"/>
</dbReference>
<keyword evidence="4" id="KW-1185">Reference proteome</keyword>
<dbReference type="AlphaFoldDB" id="A0A6N7VWE1"/>
<dbReference type="InterPro" id="IPR007822">
    <property type="entry name" value="LANC-like"/>
</dbReference>
<dbReference type="Proteomes" id="UP000436047">
    <property type="component" value="Unassembled WGS sequence"/>
</dbReference>
<dbReference type="CDD" id="cd04792">
    <property type="entry name" value="LanM-like"/>
    <property type="match status" value="1"/>
</dbReference>
<dbReference type="PRINTS" id="PR01955">
    <property type="entry name" value="LANCFRANKIA"/>
</dbReference>
<keyword evidence="1" id="KW-0479">Metal-binding</keyword>
<dbReference type="GO" id="GO:0046872">
    <property type="term" value="F:metal ion binding"/>
    <property type="evidence" value="ECO:0007669"/>
    <property type="project" value="UniProtKB-KW"/>
</dbReference>
<dbReference type="Pfam" id="PF13575">
    <property type="entry name" value="DUF4135"/>
    <property type="match status" value="1"/>
</dbReference>
<dbReference type="EMBL" id="VUMI01000003">
    <property type="protein sequence ID" value="MSS87289.1"/>
    <property type="molecule type" value="Genomic_DNA"/>
</dbReference>
<dbReference type="Gene3D" id="1.50.10.10">
    <property type="match status" value="1"/>
</dbReference>
<name>A0A6N7VWE1_9FIRM</name>
<dbReference type="NCBIfam" id="TIGR03897">
    <property type="entry name" value="lanti_2_LanM"/>
    <property type="match status" value="1"/>
</dbReference>
<dbReference type="InterPro" id="IPR025410">
    <property type="entry name" value="Lant_dehyd"/>
</dbReference>
<evidence type="ECO:0000256" key="1">
    <source>
        <dbReference type="PIRSR" id="PIRSR607822-1"/>
    </source>
</evidence>
<organism evidence="3 4">
    <name type="scientific">Eisenbergiella porci</name>
    <dbReference type="NCBI Taxonomy" id="2652274"/>
    <lineage>
        <taxon>Bacteria</taxon>
        <taxon>Bacillati</taxon>
        <taxon>Bacillota</taxon>
        <taxon>Clostridia</taxon>
        <taxon>Lachnospirales</taxon>
        <taxon>Lachnospiraceae</taxon>
        <taxon>Eisenbergiella</taxon>
    </lineage>
</organism>
<evidence type="ECO:0000313" key="4">
    <source>
        <dbReference type="Proteomes" id="UP000436047"/>
    </source>
</evidence>
<comment type="caution">
    <text evidence="3">The sequence shown here is derived from an EMBL/GenBank/DDBJ whole genome shotgun (WGS) entry which is preliminary data.</text>
</comment>
<dbReference type="GO" id="GO:0005975">
    <property type="term" value="P:carbohydrate metabolic process"/>
    <property type="evidence" value="ECO:0007669"/>
    <property type="project" value="InterPro"/>
</dbReference>
<sequence>MFWHLAFLYTSVNLKKYMGKENAMQDNIFLLINYETVLSVEEINQSKSHTFGTFYLPFLAAAKQEYLQALSFHTRSENPGTLFCPGMPELILSRLHAVCVRTLIVEMSMYKAVGKLEGGSSSEEYQFFNEQILGRKELREELFEVYPLLAENIRRTISQSADFLSEMRNRLEVDRKEIEKNILHGRTMGNITGIQDMAADCHSNGKCVLKIETDQGDTFLYKPRNAKTEKAFLNLLNYFYEGIQLEGYTYGMVLREEYAWIEWVSPQECTQPSQTERYFRRLGVCVFLSFLLGTGDLHYENMIAHGEYPVPVDTEVLCTTAGGEKEPAENYSVESYSVLYSGILPDPARQTHVNVLNAGEGQKAAIKVARVINDKTSDMKISYENPQMPAGKNQVVLSGNKVSPTAYKSVIISGFREAGLMFLKDKNKVIQKIMEEIRDCRVRVLLDNTQRYATLLSGGSHPMVLQKEENRRKLFENLYAGKTALTGAEKKAVEYGIRDLQEGDIPYYFTRPDNCALFASGGEELPDYFPLSFIDCLKNRADRLCREELVRQEQIIGLSMDLSGYDKTDFINSYVSLPVQIAPGRDRERRFYEKALEIAEQIGQAALWDEKREHVNWIEPVLAGVKEEGIRLSQGDYYLYNGTAGIAVFLHAVNKACGKQEELCRAVRNTLFHYTNRCMEDRRNLASESTGAFCGEASICYAYQAMYRITGEMVFLEYAEKHSQLLPELIEKDTVYDLVYGNAGAVLVLCGMYEITSSEAYLRLARRAADILTANVQKREKGSGWPNRASQAALAGMSHGGSGFLPGLAKLDYLLKSTEYEPVLSEALAYERSLYSEKWHNWADLRQEEGEGRWQAAAWCHGFGGIAAARLACLPYVDGKLKEVMEEDLRLAEHGFLALRRREGMCLCHGNMGMLLLLERYGKTFPSEQLAQVKNALCGAALEELEKGRLMPQEKYARGLMSGMSGIGYACLKLAGFTTLPDILVCGI</sequence>
<protein>
    <submittedName>
        <fullName evidence="3">Type 2 lantipeptide synthetase LanM</fullName>
    </submittedName>
</protein>
<feature type="domain" description="Lantibiotic biosynthesis protein dehydration" evidence="2">
    <location>
        <begin position="146"/>
        <end position="510"/>
    </location>
</feature>
<accession>A0A6N7VWE1</accession>
<evidence type="ECO:0000259" key="2">
    <source>
        <dbReference type="Pfam" id="PF13575"/>
    </source>
</evidence>
<feature type="binding site" evidence="1">
    <location>
        <position position="909"/>
    </location>
    <ligand>
        <name>Zn(2+)</name>
        <dbReference type="ChEBI" id="CHEBI:29105"/>
    </ligand>
</feature>
<dbReference type="InterPro" id="IPR017146">
    <property type="entry name" value="Lanti_2_LanM"/>
</dbReference>
<feature type="binding site" evidence="1">
    <location>
        <position position="908"/>
    </location>
    <ligand>
        <name>Zn(2+)</name>
        <dbReference type="ChEBI" id="CHEBI:29105"/>
    </ligand>
</feature>
<keyword evidence="1" id="KW-0862">Zinc</keyword>
<dbReference type="PRINTS" id="PR01950">
    <property type="entry name" value="LANCSUPER"/>
</dbReference>
<gene>
    <name evidence="3" type="primary">lanM</name>
    <name evidence="3" type="ORF">FYJ45_02670</name>
</gene>
<proteinExistence type="predicted"/>
<dbReference type="InterPro" id="IPR012341">
    <property type="entry name" value="6hp_glycosidase-like_sf"/>
</dbReference>
<evidence type="ECO:0000313" key="3">
    <source>
        <dbReference type="EMBL" id="MSS87289.1"/>
    </source>
</evidence>
<feature type="binding site" evidence="1">
    <location>
        <position position="860"/>
    </location>
    <ligand>
        <name>Zn(2+)</name>
        <dbReference type="ChEBI" id="CHEBI:29105"/>
    </ligand>
</feature>
<dbReference type="SMART" id="SM01260">
    <property type="entry name" value="LANC_like"/>
    <property type="match status" value="1"/>
</dbReference>